<dbReference type="GO" id="GO:0005524">
    <property type="term" value="F:ATP binding"/>
    <property type="evidence" value="ECO:0007669"/>
    <property type="project" value="InterPro"/>
</dbReference>
<dbReference type="SMART" id="SM00382">
    <property type="entry name" value="AAA"/>
    <property type="match status" value="1"/>
</dbReference>
<gene>
    <name evidence="2" type="ORF">EQU24_01360</name>
</gene>
<dbReference type="PANTHER" id="PTHR43718">
    <property type="entry name" value="LON PROTEASE"/>
    <property type="match status" value="1"/>
</dbReference>
<dbReference type="InterPro" id="IPR003959">
    <property type="entry name" value="ATPase_AAA_core"/>
</dbReference>
<organism evidence="2 3">
    <name type="scientific">Methylotuvimicrobium buryatense</name>
    <name type="common">Methylomicrobium buryatense</name>
    <dbReference type="NCBI Taxonomy" id="95641"/>
    <lineage>
        <taxon>Bacteria</taxon>
        <taxon>Pseudomonadati</taxon>
        <taxon>Pseudomonadota</taxon>
        <taxon>Gammaproteobacteria</taxon>
        <taxon>Methylococcales</taxon>
        <taxon>Methylococcaceae</taxon>
        <taxon>Methylotuvimicrobium</taxon>
    </lineage>
</organism>
<dbReference type="KEGG" id="mbur:EQU24_01360"/>
<accession>A0A4P9UIT2</accession>
<keyword evidence="3" id="KW-1185">Reference proteome</keyword>
<dbReference type="Gene3D" id="3.40.50.300">
    <property type="entry name" value="P-loop containing nucleotide triphosphate hydrolases"/>
    <property type="match status" value="1"/>
</dbReference>
<evidence type="ECO:0000313" key="3">
    <source>
        <dbReference type="Proteomes" id="UP000305881"/>
    </source>
</evidence>
<sequence length="451" mass="50590">MKFYSHYLQRLFVAIICLANRPFKRDFMHPFNMHRQRGLKFFRPHLQLISKSDRFFERLQDIRYGSTSDPLQDDDLLKHRVASSDDSEESVFDRFAKELEAALPKKSLNSFPSGMSTPTAPNSRTEPSIVIFDITALRARYDKLENSEKSLRGILKKFDLSGDDGRRTLAAIPKNFGTQINDLKCRFPNCVEFLDFVGHFAHLARLRHGEPHLRFPPVLLAGPPGVGKTAVVREVAKLLDVQCRVLDMASTTAGFVLSGMSSSWSEAKTGCIVDLLRDGKTANPMLVLDEIDKASTSSKFNPLGALYTLLEPDAAKNFIDEALDMPCDASQLLVIATANDLGRISAPLLSRFVVLHIEAITSEHRATVIRSIYRAVLGHLCVVEHFDVELADEVIDTLTDFSPRQTKIALMRSVAAAASRYRNPDDRVAIQNDDLVKPNDAQRDKPMGYIW</sequence>
<protein>
    <submittedName>
        <fullName evidence="2">AAA family ATPase</fullName>
    </submittedName>
</protein>
<dbReference type="GO" id="GO:0016887">
    <property type="term" value="F:ATP hydrolysis activity"/>
    <property type="evidence" value="ECO:0007669"/>
    <property type="project" value="InterPro"/>
</dbReference>
<dbReference type="GO" id="GO:0006515">
    <property type="term" value="P:protein quality control for misfolded or incompletely synthesized proteins"/>
    <property type="evidence" value="ECO:0007669"/>
    <property type="project" value="TreeGrafter"/>
</dbReference>
<dbReference type="InterPro" id="IPR027065">
    <property type="entry name" value="Lon_Prtase"/>
</dbReference>
<dbReference type="InterPro" id="IPR027417">
    <property type="entry name" value="P-loop_NTPase"/>
</dbReference>
<dbReference type="PANTHER" id="PTHR43718:SF11">
    <property type="entry name" value="LON N-TERMINAL DOMAIN-CONTAINING PROTEIN"/>
    <property type="match status" value="1"/>
</dbReference>
<dbReference type="GO" id="GO:0004252">
    <property type="term" value="F:serine-type endopeptidase activity"/>
    <property type="evidence" value="ECO:0007669"/>
    <property type="project" value="InterPro"/>
</dbReference>
<feature type="domain" description="AAA+ ATPase" evidence="1">
    <location>
        <begin position="214"/>
        <end position="361"/>
    </location>
</feature>
<proteinExistence type="predicted"/>
<dbReference type="GO" id="GO:0003697">
    <property type="term" value="F:single-stranded DNA binding"/>
    <property type="evidence" value="ECO:0007669"/>
    <property type="project" value="TreeGrafter"/>
</dbReference>
<reference evidence="3" key="1">
    <citation type="journal article" date="2019" name="J. Bacteriol.">
        <title>A Mutagenic Screen Identifies a TonB-Dependent Receptor Required for the Lanthanide Metal Switch in the Type I Methanotroph 'Methylotuvimicrobium buryatense' 5GB1C.</title>
        <authorList>
            <person name="Groom J.D."/>
            <person name="Ford S.M."/>
            <person name="Pesesky M.W."/>
            <person name="Lidstrom M.E."/>
        </authorList>
    </citation>
    <scope>NUCLEOTIDE SEQUENCE [LARGE SCALE GENOMIC DNA]</scope>
    <source>
        <strain evidence="3">5GB1C</strain>
    </source>
</reference>
<dbReference type="STRING" id="675511.GCA_000341735_02729"/>
<dbReference type="EMBL" id="CP035467">
    <property type="protein sequence ID" value="QCW81049.1"/>
    <property type="molecule type" value="Genomic_DNA"/>
</dbReference>
<dbReference type="OrthoDB" id="9809379at2"/>
<dbReference type="Pfam" id="PF00004">
    <property type="entry name" value="AAA"/>
    <property type="match status" value="1"/>
</dbReference>
<dbReference type="AlphaFoldDB" id="A0A4P9UIT2"/>
<evidence type="ECO:0000313" key="2">
    <source>
        <dbReference type="EMBL" id="QCW81049.1"/>
    </source>
</evidence>
<dbReference type="SUPFAM" id="SSF52540">
    <property type="entry name" value="P-loop containing nucleoside triphosphate hydrolases"/>
    <property type="match status" value="1"/>
</dbReference>
<dbReference type="GO" id="GO:0004176">
    <property type="term" value="F:ATP-dependent peptidase activity"/>
    <property type="evidence" value="ECO:0007669"/>
    <property type="project" value="InterPro"/>
</dbReference>
<dbReference type="GO" id="GO:0007005">
    <property type="term" value="P:mitochondrion organization"/>
    <property type="evidence" value="ECO:0007669"/>
    <property type="project" value="TreeGrafter"/>
</dbReference>
<dbReference type="Proteomes" id="UP000305881">
    <property type="component" value="Chromosome"/>
</dbReference>
<evidence type="ECO:0000259" key="1">
    <source>
        <dbReference type="SMART" id="SM00382"/>
    </source>
</evidence>
<dbReference type="InterPro" id="IPR003593">
    <property type="entry name" value="AAA+_ATPase"/>
</dbReference>
<dbReference type="GO" id="GO:0051131">
    <property type="term" value="P:chaperone-mediated protein complex assembly"/>
    <property type="evidence" value="ECO:0007669"/>
    <property type="project" value="TreeGrafter"/>
</dbReference>
<name>A0A4P9UIT2_METBY</name>